<dbReference type="Pfam" id="PF18398">
    <property type="entry name" value="CLIP_SPH_mas"/>
    <property type="match status" value="3"/>
</dbReference>
<dbReference type="InterPro" id="IPR001254">
    <property type="entry name" value="Trypsin_dom"/>
</dbReference>
<name>A0ABY6LQ85_9ARAC</name>
<feature type="compositionally biased region" description="Pro residues" evidence="2">
    <location>
        <begin position="1333"/>
        <end position="1351"/>
    </location>
</feature>
<feature type="region of interest" description="Disordered" evidence="2">
    <location>
        <begin position="2960"/>
        <end position="3051"/>
    </location>
</feature>
<feature type="region of interest" description="Disordered" evidence="2">
    <location>
        <begin position="710"/>
        <end position="729"/>
    </location>
</feature>
<keyword evidence="1" id="KW-0863">Zinc-finger</keyword>
<dbReference type="PROSITE" id="PS50158">
    <property type="entry name" value="ZF_CCHC"/>
    <property type="match status" value="2"/>
</dbReference>
<dbReference type="SUPFAM" id="SSF56219">
    <property type="entry name" value="DNase I-like"/>
    <property type="match status" value="2"/>
</dbReference>
<reference evidence="7 8" key="1">
    <citation type="submission" date="2022-03" db="EMBL/GenBank/DDBJ databases">
        <title>A chromosomal length assembly of Cordylochernes scorpioides.</title>
        <authorList>
            <person name="Zeh D."/>
            <person name="Zeh J."/>
        </authorList>
    </citation>
    <scope>NUCLEOTIDE SEQUENCE [LARGE SCALE GENOMIC DNA]</scope>
    <source>
        <strain evidence="7">IN4F17</strain>
        <tissue evidence="7">Whole Body</tissue>
    </source>
</reference>
<feature type="region of interest" description="Disordered" evidence="2">
    <location>
        <begin position="1037"/>
        <end position="1057"/>
    </location>
</feature>
<feature type="domain" description="Peptidase S1" evidence="5">
    <location>
        <begin position="697"/>
        <end position="966"/>
    </location>
</feature>
<accession>A0ABY6LQ85</accession>
<evidence type="ECO:0000259" key="4">
    <source>
        <dbReference type="PROSITE" id="PS50158"/>
    </source>
</evidence>
<evidence type="ECO:0000313" key="8">
    <source>
        <dbReference type="Proteomes" id="UP001235939"/>
    </source>
</evidence>
<feature type="compositionally biased region" description="Low complexity" evidence="2">
    <location>
        <begin position="3029"/>
        <end position="3043"/>
    </location>
</feature>
<keyword evidence="3" id="KW-0732">Signal</keyword>
<dbReference type="PROSITE" id="PS50240">
    <property type="entry name" value="TRYPSIN_DOM"/>
    <property type="match status" value="1"/>
</dbReference>
<dbReference type="InterPro" id="IPR000477">
    <property type="entry name" value="RT_dom"/>
</dbReference>
<dbReference type="Gene3D" id="2.40.10.10">
    <property type="entry name" value="Trypsin-like serine proteases"/>
    <property type="match status" value="1"/>
</dbReference>
<keyword evidence="8" id="KW-1185">Reference proteome</keyword>
<dbReference type="Pfam" id="PF00078">
    <property type="entry name" value="RVT_1"/>
    <property type="match status" value="2"/>
</dbReference>
<feature type="domain" description="Reverse transcriptase" evidence="6">
    <location>
        <begin position="3570"/>
        <end position="3830"/>
    </location>
</feature>
<feature type="compositionally biased region" description="Pro residues" evidence="2">
    <location>
        <begin position="2979"/>
        <end position="2999"/>
    </location>
</feature>
<feature type="region of interest" description="Disordered" evidence="2">
    <location>
        <begin position="508"/>
        <end position="547"/>
    </location>
</feature>
<feature type="compositionally biased region" description="Polar residues" evidence="2">
    <location>
        <begin position="1097"/>
        <end position="1109"/>
    </location>
</feature>
<dbReference type="SMART" id="SM00020">
    <property type="entry name" value="Tryp_SPc"/>
    <property type="match status" value="1"/>
</dbReference>
<dbReference type="EMBL" id="CP092884">
    <property type="protein sequence ID" value="UYV83019.1"/>
    <property type="molecule type" value="Genomic_DNA"/>
</dbReference>
<dbReference type="Proteomes" id="UP001235939">
    <property type="component" value="Chromosome 22"/>
</dbReference>
<feature type="compositionally biased region" description="Polar residues" evidence="2">
    <location>
        <begin position="2750"/>
        <end position="2759"/>
    </location>
</feature>
<evidence type="ECO:0000313" key="7">
    <source>
        <dbReference type="EMBL" id="UYV83019.1"/>
    </source>
</evidence>
<sequence length="4257" mass="461467">MARLTAVCVGLLGVLTGPSSTDPPTDDPQAPSLQPCPGKCFHYLTVILCDRIMRNADCGASYYVCCVSENVTESPLEALEGSSETPMFMDLTSVLPPSEETTVMETEPTTPAIYTIPENEETDTEPVETPRPLLYNNRPEVITRRPKPIAEPIVSKPEVPQDSYGLPHPISGSSPDISEDVYPGISNPLPEASEVSSLQTNSGTLHFKPAPPHGLLFNIRNLPVHIKGLPIHRGLPNLKGFLINIKGLLTHRGLPNLKGFLINIKGLLIHKCLRINRKGLPIRNLDLPTNVQGLLISSHRGLHVHILDLSLFMGLPIHSKGPHTHIRILPTHVQVRLSTPNRRAILKSTLEGPILTYGLRVQDPHIPIQDFPLTSIQDLLTPSRGFPTSGLECLTPARMDRELHFPNVPGTCDSAGQICCLTPECPGSCFNTILSFFCDSVSDEMWCPGGGRCCMPTISMSTTPPPILPCPGRCIPTFLSGMCNRPSVLVVNTTDCDVGEICCHQKDEHPTQQPLPPPRATITPRPKPLPVTTRRPLPQPVSQPSPNLPPCPSPCIAPFLKFTCFGNSLPHEGYACAKPGAVCCVPRPDVIRQDPPPSLTPSPLAPDAEGLQFKLKNNFIRYVSTRCMDIKNVRKWCREFNEGRINVHDEQRSGRSSLPESTVARIDEMVRANRRITLEEIEDGLNEDCSHFSVHKIVSETLGYRKVSTRGSAGDASVRGERTRRPCDRWTGRQPRRMVLAGRCDQPTFPPPIVSRAPPTPLFVRAGEQSLSRPAGPGQTRRVSATYIHHNHNGNTLDNDIALLRLHTPLQPASTVCTVCLPARGAALSPGKRCTVTGYGFQGEGGPVTLRLRSAELPVVEDRQCLAQINAVTEKLFVLPQSSFCAGGEAGTDACQCYLMLDEPRCHLYRAVVVEGDTAGPKISPYISITAAAMSTILGVYTVLLSCPMKSLRCLHASLSQQQQYLGCCSGSKSIFCKAAAIAGHENMPSILLPTGEELSPKDINMKKTIEISTNNQKDANPPAGDMHVNPAAARGDVTAPKTAATTSATPASPASLNWADSEMAEVDDNEGFIVVKGKKRRLGSTSPEHAARQPNKPGNQRSSQQQKRPTGPRAVPPKEIKATRANIADARARQATTNHENYIFVELCPDIPDYSYLRAIGDLVGGPKGITHFGRMNGHYIVGLASKNLASRLVEEGLNIEGTLLKVFPFRKRAERIIVANLPGFVEDATIVQALRKYGDITSIAPIMIKMGEFAFSDGRREAFILLHQGVRLETLPARLTIESKGDTLSAFLSFGIKCSKCGRQGHRRASCPSLARQGNSSPRQAASPIDARPPLPPPQRPRKPAPAPATPAKTSTEAQAIPSAPHPAEPMDLAQPAPAALPALLAAPRPLEPGIPSLDHKMAVEKMTSPPSTPARGESALKQLLKHIEETPTLSIDWDKLPGLNCKDAQQLLTSETTMKRIAPTLTDEQVATLDKLHETFKASCPDSNSTIRKTLQKTKKQHHVDIAFVQETNAFHLGSGQDLCLGYNAVVLAHPVAISGSGLACVFGPGVAVIQQRVLWPGHIALATIDVHGEEMTAIVVHLAHEPRERNRQLELLAATAAQEEEGACWIIGDFNIRDQGPSSSSSSDALAALLDLAALVDVATQFDAAHLPTRVAMHGDQVESNRLDRILVPAGVLDRVSIYATSHYHLSDHRLVLLQVGPPTTAVSSPTQPRLAAMLRSGLALEHLAGYIRELEEDAAHDDDDGTFWDRWTSIKAGLLAEARSLHDPRHAASDSYVYRARRYIAAQLEASSIRADYPSLPDLSRAIRLRRPVSVIRDDEDNVIEGPELRRRAFATFRPRFARPTSDPAAGAAFIASSAPTTTCELNEEDPLHRPDISPSEIANAIEHLPRGKAPGWDGLPCELLVAFNEDFFAEALARVFAASRLRGALPPSTRRSSICLVPKARGGRGLDGYRPVALPSADYRVLAAILHRRLKPHLRTLVPECQTYAVPGRSPSWNIAKVTDAVEEATAMGSPLAVMGIDLESAFDSLDRGFLESLMTSLRLPPAFMGWINILYAGADATIRAGGFHTTAFPLLNGLRQGCAVSAAFFSIATGPLLRRLELTLGVGNVIAYADDIVLLFHRDEEFERVATVLEDFKSASGIAVNLGKSAGLWCGAWRNRGDSPLGASWSTTSIRVLGLDIAPRSCVAHQEQHLLALLESACRRWTPFTRGLSLVGRSRAANSLVSSTIQHHLHGYLPSPPTIAKLQARLARFVWGPEHTAWLPAAVMARPVAIGGLGLLDLATQLQLACLKGVQVALRGGRNAFSWLVESGEAWIHPPPDGTRLQPRRLRLLKLWEEASNILSLNHRALPTAQLLDLPIIGGCRFLRPPDLLAPARWRGARVRDLLAEGHLIARPTRSVLADAATLGAFCRRLTSENAVGFGAESAPSSSSLAAAVVLRGTATPFLNGLTTRSARRALDRPRLAATPISRFTSRWSPTIGPPPSRIDWASLRRCAHSGHEADAALKLALHALPHPAHPASVGPSCPACGSIDRSLGHRYWCCRSIRPLIREAFNIIGRPPDLQAWIFGGSGLEDDALSILASAKLRIYRYFVQVGLGEAVEDPLIAWSRTLQRREPSRSAEQVPERPSTGSQPGEELSPKKGIIENSSLELSMEYRTHASPPAREAHGTLAAARGDVTAPPTAASSSENLADPASLNWADSEMAEVDANDDYTVVKSKKRRLSSTPEQAAKQASRPAEKRGPQQQKRTTGPRSMPPQEIKATRANIADARARQANTNHENYVFVELCPDIPDYSYLRAIGDLVGGPKNIAHFGRMNGHYIVGLASKNLASRLVEEGLNIEGTLLKVFPFRKRAERIIVANLPGFVEDATIVQALREYGDITSIAPIMIKMGEFAFSDGRREAFILLREGVRLETLPTRLTIHSKGDTLSAFLSFGIKCSKCGKQGHRRANCPALARQGNGSPRQAASPTDARPPLPPPQRPRKPAPAPATPASPVQPAKTSAEAQAIPSAHQPAEQIDLTHPAPAAHPAPLAALRPPEPRIPPLDQEMSVEKLSSPPATPARGKAALEQLLEHLGKSPNPSIDWDKLPDLNCEEAQKLLTSETTMKRRAPTLTEEQFTALEKLHETIKALCPDSNSTIRKTLQKTRKETNAFHPGSGQDLCLGYSAVVLAHPVAISGSGLACVFGPGVAVLQQRILWPGHIALATIDVHGEEMTAIAVHLAHEPRERNRQLELLAATAAQEEEGACWIIGDFNIRDRGPSSSSSSDALAALLDLAALVDVATQFDAAHLPTRVSMHGDQVESNCLDRILVPAGVLDRVSIYATSHYHLSDHRLVLLQVGPPTTAVSSPTQPRLAAMLRSGLALEHLAGYIRELEEDTAHDDDDGTFWDRWTSIKAGLLAEARSLHDPRHAANDSYVYRARRYIAAQLEASSIRADYPSLPDLARAIRLRRPVSVIRDEQDNIIEGPELRRRAFATFQPRFARPTSDPAAGAAFIASSAPTTTRELSKEDPLHRPDISPSEIANAIEHLPRGKAPGWDGLPCELLVAFSEDFFAEALARVFAASRLRGALPPSTRRSSICLVPKARGGRGLDGYRPVALPSADYRVLAAILHRRLKPHLWTLVPECQTYAVPGRSPSWNIAMVKDAIEEATALGSPLAVMGVDLESAFDSLDRGFLESLLTSLRLPPAFMAWINILYAGADATIRVGGFHTTAFPLLNGLRQGCAVSAALFSIATGPLLRRLELTLGVGNVIAYADDIVLLFHRDGDFERVATVFEDYRQASGIGVNLGKSAGLWCGAWRNRGDSPLGASWSTTSIRVLGLDIAPRSTVIHREQHLLALLETACRKWTPFTRGLSLVGRARAANTLVGSVIQHHLHGYLPSPPTIAKLQARLARFVWGQDHTAWLPADVMARPVAIGGLGLLDLATQLQLACLKGVQVALRGGRNAFSWLVGGNSGEAWIHPPPDGTRLQPRRLRLLKLWEEASNILGLNHRAVPTAQLLDLPIIGGCRFLRPPDLLAPARWRGARVRDLIVEENLIARPTRSALADAATLGAFCRRLTSENAVGFGAESTPSSSSLAAAVVLRGTATPFLNGLTTRSARRALDRPRLTATPISRFLARWTPTINPPSRIDWASLRRCAYSGHEADAALKLALHALPHPAHPASVGPSCPACGSIDRSLSHRYWCCPSIRPLIREAFNIIGRPPDLQAWIFGGSGLEDDALSILASAKLRIYRCFVQVGLGEAVEDPLIA</sequence>
<keyword evidence="1" id="KW-0862">Zinc</keyword>
<feature type="region of interest" description="Disordered" evidence="2">
    <location>
        <begin position="2718"/>
        <end position="2767"/>
    </location>
</feature>
<dbReference type="SMART" id="SM00343">
    <property type="entry name" value="ZnF_C2HC"/>
    <property type="match status" value="2"/>
</dbReference>
<gene>
    <name evidence="7" type="ORF">LAZ67_22001793</name>
</gene>
<feature type="compositionally biased region" description="Pro residues" evidence="2">
    <location>
        <begin position="513"/>
        <end position="529"/>
    </location>
</feature>
<evidence type="ECO:0000256" key="3">
    <source>
        <dbReference type="SAM" id="SignalP"/>
    </source>
</evidence>
<dbReference type="InterPro" id="IPR036691">
    <property type="entry name" value="Endo/exonu/phosph_ase_sf"/>
</dbReference>
<dbReference type="InterPro" id="IPR001878">
    <property type="entry name" value="Znf_CCHC"/>
</dbReference>
<feature type="signal peptide" evidence="3">
    <location>
        <begin position="1"/>
        <end position="21"/>
    </location>
</feature>
<dbReference type="SUPFAM" id="SSF50494">
    <property type="entry name" value="Trypsin-like serine proteases"/>
    <property type="match status" value="1"/>
</dbReference>
<dbReference type="InterPro" id="IPR040479">
    <property type="entry name" value="CLIP_SPH_mas"/>
</dbReference>
<feature type="compositionally biased region" description="Basic and acidic residues" evidence="2">
    <location>
        <begin position="718"/>
        <end position="729"/>
    </location>
</feature>
<keyword evidence="1" id="KW-0479">Metal-binding</keyword>
<feature type="compositionally biased region" description="Pro residues" evidence="2">
    <location>
        <begin position="537"/>
        <end position="547"/>
    </location>
</feature>
<dbReference type="InterPro" id="IPR043504">
    <property type="entry name" value="Peptidase_S1_PA_chymotrypsin"/>
</dbReference>
<evidence type="ECO:0000259" key="5">
    <source>
        <dbReference type="PROSITE" id="PS50240"/>
    </source>
</evidence>
<dbReference type="Gene3D" id="3.60.10.10">
    <property type="entry name" value="Endonuclease/exonuclease/phosphatase"/>
    <property type="match status" value="2"/>
</dbReference>
<protein>
    <submittedName>
        <fullName evidence="7">CLIPA15</fullName>
    </submittedName>
</protein>
<feature type="chain" id="PRO_5045189729" evidence="3">
    <location>
        <begin position="22"/>
        <end position="4257"/>
    </location>
</feature>
<dbReference type="InterPro" id="IPR043502">
    <property type="entry name" value="DNA/RNA_pol_sf"/>
</dbReference>
<evidence type="ECO:0000256" key="1">
    <source>
        <dbReference type="PROSITE-ProRule" id="PRU00047"/>
    </source>
</evidence>
<feature type="domain" description="CCHC-type" evidence="4">
    <location>
        <begin position="2945"/>
        <end position="2960"/>
    </location>
</feature>
<dbReference type="PROSITE" id="PS50878">
    <property type="entry name" value="RT_POL"/>
    <property type="match status" value="2"/>
</dbReference>
<dbReference type="SUPFAM" id="SSF56672">
    <property type="entry name" value="DNA/RNA polymerases"/>
    <property type="match status" value="2"/>
</dbReference>
<dbReference type="CDD" id="cd00190">
    <property type="entry name" value="Tryp_SPc"/>
    <property type="match status" value="1"/>
</dbReference>
<dbReference type="InterPro" id="IPR009003">
    <property type="entry name" value="Peptidase_S1_PA"/>
</dbReference>
<dbReference type="PANTHER" id="PTHR19446">
    <property type="entry name" value="REVERSE TRANSCRIPTASES"/>
    <property type="match status" value="1"/>
</dbReference>
<dbReference type="CDD" id="cd01650">
    <property type="entry name" value="RT_nLTR_like"/>
    <property type="match status" value="2"/>
</dbReference>
<feature type="domain" description="CCHC-type" evidence="4">
    <location>
        <begin position="1299"/>
        <end position="1315"/>
    </location>
</feature>
<feature type="domain" description="Reverse transcriptase" evidence="6">
    <location>
        <begin position="1928"/>
        <end position="2188"/>
    </location>
</feature>
<evidence type="ECO:0000256" key="2">
    <source>
        <dbReference type="SAM" id="MobiDB-lite"/>
    </source>
</evidence>
<evidence type="ECO:0000259" key="6">
    <source>
        <dbReference type="PROSITE" id="PS50878"/>
    </source>
</evidence>
<feature type="region of interest" description="Disordered" evidence="2">
    <location>
        <begin position="2620"/>
        <end position="2649"/>
    </location>
</feature>
<proteinExistence type="predicted"/>
<feature type="compositionally biased region" description="Low complexity" evidence="2">
    <location>
        <begin position="1039"/>
        <end position="1056"/>
    </location>
</feature>
<feature type="region of interest" description="Disordered" evidence="2">
    <location>
        <begin position="1079"/>
        <end position="1123"/>
    </location>
</feature>
<organism evidence="7 8">
    <name type="scientific">Cordylochernes scorpioides</name>
    <dbReference type="NCBI Taxonomy" id="51811"/>
    <lineage>
        <taxon>Eukaryota</taxon>
        <taxon>Metazoa</taxon>
        <taxon>Ecdysozoa</taxon>
        <taxon>Arthropoda</taxon>
        <taxon>Chelicerata</taxon>
        <taxon>Arachnida</taxon>
        <taxon>Pseudoscorpiones</taxon>
        <taxon>Cheliferoidea</taxon>
        <taxon>Chernetidae</taxon>
        <taxon>Cordylochernes</taxon>
    </lineage>
</organism>
<dbReference type="Pfam" id="PF00089">
    <property type="entry name" value="Trypsin"/>
    <property type="match status" value="1"/>
</dbReference>
<feature type="region of interest" description="Disordered" evidence="2">
    <location>
        <begin position="1304"/>
        <end position="1376"/>
    </location>
</feature>